<feature type="domain" description="DBB" evidence="3">
    <location>
        <begin position="369"/>
        <end position="505"/>
    </location>
</feature>
<feature type="region of interest" description="Disordered" evidence="2">
    <location>
        <begin position="887"/>
        <end position="972"/>
    </location>
</feature>
<keyword evidence="4" id="KW-0808">Transferase</keyword>
<dbReference type="GO" id="GO:0005829">
    <property type="term" value="C:cytosol"/>
    <property type="evidence" value="ECO:0007669"/>
    <property type="project" value="TreeGrafter"/>
</dbReference>
<evidence type="ECO:0000259" key="3">
    <source>
        <dbReference type="PROSITE" id="PS51376"/>
    </source>
</evidence>
<dbReference type="GO" id="GO:0005102">
    <property type="term" value="F:signaling receptor binding"/>
    <property type="evidence" value="ECO:0007669"/>
    <property type="project" value="TreeGrafter"/>
</dbReference>
<dbReference type="PROSITE" id="PS51376">
    <property type="entry name" value="DBB"/>
    <property type="match status" value="1"/>
</dbReference>
<dbReference type="EMBL" id="SCEB01000080">
    <property type="protein sequence ID" value="RXN01140.1"/>
    <property type="molecule type" value="Genomic_DNA"/>
</dbReference>
<accession>A0A662YXA8</accession>
<dbReference type="Pfam" id="PF14545">
    <property type="entry name" value="DBB"/>
    <property type="match status" value="1"/>
</dbReference>
<dbReference type="Proteomes" id="UP000289886">
    <property type="component" value="Unassembled WGS sequence"/>
</dbReference>
<dbReference type="Pfam" id="PF18567">
    <property type="entry name" value="TIR_3"/>
    <property type="match status" value="1"/>
</dbReference>
<evidence type="ECO:0000313" key="5">
    <source>
        <dbReference type="Proteomes" id="UP000289886"/>
    </source>
</evidence>
<gene>
    <name evidence="4" type="ORF">EOD39_7823</name>
</gene>
<feature type="compositionally biased region" description="Acidic residues" evidence="2">
    <location>
        <begin position="138"/>
        <end position="187"/>
    </location>
</feature>
<name>A0A662YXA8_ACIRT</name>
<dbReference type="Pfam" id="PF10265">
    <property type="entry name" value="Miga"/>
    <property type="match status" value="1"/>
</dbReference>
<dbReference type="PANTHER" id="PTHR16267:SF12">
    <property type="entry name" value="PHOSPHOINOSITIDE 3-KINASE ADAPTER PROTEIN 1"/>
    <property type="match status" value="1"/>
</dbReference>
<dbReference type="InterPro" id="IPR041340">
    <property type="entry name" value="PIK3AP1_TIR"/>
</dbReference>
<dbReference type="InterPro" id="IPR019392">
    <property type="entry name" value="Miga"/>
</dbReference>
<feature type="compositionally biased region" description="Acidic residues" evidence="2">
    <location>
        <begin position="202"/>
        <end position="334"/>
    </location>
</feature>
<feature type="non-terminal residue" evidence="4">
    <location>
        <position position="1"/>
    </location>
</feature>
<dbReference type="InterPro" id="IPR017893">
    <property type="entry name" value="DBB_domain"/>
</dbReference>
<keyword evidence="5" id="KW-1185">Reference proteome</keyword>
<reference evidence="4 5" key="1">
    <citation type="submission" date="2019-01" db="EMBL/GenBank/DDBJ databases">
        <title>Draft Genome and Complete Hox-Cluster Characterization of the Sterlet Sturgeon (Acipenser ruthenus).</title>
        <authorList>
            <person name="Wei Q."/>
        </authorList>
    </citation>
    <scope>NUCLEOTIDE SEQUENCE [LARGE SCALE GENOMIC DNA]</scope>
    <source>
        <strain evidence="4">WHYD16114868_AA</strain>
        <tissue evidence="4">Blood</tissue>
    </source>
</reference>
<feature type="region of interest" description="Disordered" evidence="2">
    <location>
        <begin position="714"/>
        <end position="734"/>
    </location>
</feature>
<keyword evidence="4" id="KW-0418">Kinase</keyword>
<evidence type="ECO:0000256" key="1">
    <source>
        <dbReference type="ARBA" id="ARBA00022553"/>
    </source>
</evidence>
<dbReference type="SMART" id="SM01282">
    <property type="entry name" value="DBB"/>
    <property type="match status" value="1"/>
</dbReference>
<evidence type="ECO:0000256" key="2">
    <source>
        <dbReference type="SAM" id="MobiDB-lite"/>
    </source>
</evidence>
<comment type="caution">
    <text evidence="4">The sequence shown here is derived from an EMBL/GenBank/DDBJ whole genome shotgun (WGS) entry which is preliminary data.</text>
</comment>
<feature type="compositionally biased region" description="Low complexity" evidence="2">
    <location>
        <begin position="902"/>
        <end position="924"/>
    </location>
</feature>
<evidence type="ECO:0000313" key="4">
    <source>
        <dbReference type="EMBL" id="RXN01140.1"/>
    </source>
</evidence>
<dbReference type="PANTHER" id="PTHR16267">
    <property type="entry name" value="BANK1/PIK3AP1 FAMILY MEMBER"/>
    <property type="match status" value="1"/>
</dbReference>
<dbReference type="GO" id="GO:0016301">
    <property type="term" value="F:kinase activity"/>
    <property type="evidence" value="ECO:0007669"/>
    <property type="project" value="UniProtKB-KW"/>
</dbReference>
<dbReference type="InterPro" id="IPR052446">
    <property type="entry name" value="B-cell_PI3K-Signaling_Adptrs"/>
</dbReference>
<keyword evidence="1" id="KW-0597">Phosphoprotein</keyword>
<feature type="region of interest" description="Disordered" evidence="2">
    <location>
        <begin position="134"/>
        <end position="334"/>
    </location>
</feature>
<dbReference type="Gene3D" id="3.40.50.10140">
    <property type="entry name" value="Toll/interleukin-1 receptor homology (TIR) domain"/>
    <property type="match status" value="1"/>
</dbReference>
<dbReference type="GO" id="GO:0036312">
    <property type="term" value="F:phosphatidylinositol 3-kinase regulatory subunit binding"/>
    <property type="evidence" value="ECO:0007669"/>
    <property type="project" value="TreeGrafter"/>
</dbReference>
<sequence>VLIVYTKDAVEWSTYLQNVLVSCKHFSTKSVLLYEVESHTPVAQQDISIFQNSRCIILLLSGELLDVLGSFEVLESFRNVLQPPGKMVMLFYGVTETEMLSECFQDWHQWKQLDPEDEPTTYISVVRQAVSEGCDSVTDSEVEVEAEAEMEAEAEDEGDVEAEDEGDVEAEAEDEGEVEAEAEDEGEGGGGGGGGGEREGGGGEEGEVGAEEEGEGEAEAEDEGDVEAEAEDEGDVEAEAEDEGDVEAEAEDEGDVEVEVEDEGGVEAEVEVEAEYEVEAEVEAEEEREAEAEDEGEVEDEGEEEVEMEAQDEAEAEDEGEVEVEAADEGETEVEAEVDTELVCSTESWQHVDPQPQPDRSVHGNCITIQPDRIRCGAQMKMYLILKCKLDNQVKTQVEFSSKDCSSKRESAVLENEYTVSVKAPDMPCGPVSVTLFSGDLTVCSTSVTYYTDMEEIGNYLLSAINPIQFLCQAFKITTNNIEALDQLLTESLKNNIPASGLQLFGINQLEEENMSAYQRNEELPTLLHFAAKYGLKKLTGLLLHCPGALQAYSVVNKYGEYPNNIAEKNGFKDLREFMDEYVETAEMLKTHIKDNITQGEDEQTYESMSNMSRDILTKYSLNPGCDEDIYECMVELNTDSMEDIYEDMEKQPESSRDIQDPFFAQESMLRKFLEGKSSTSFDSAEEGEQEEEDPYKLCIDEDVYDTVEPGAIHPPEIINRPPAPIPRPSVSQEPQEPYISKVFSAREEAKLENLYAVVEPMSGLVRPVRDRSSTTTYDPYGGMKTPGQRQLIALQEKVKVGIFTVEEAVQQFKEWQLNQKSRGESFKFQEENLRKLRDSITRRQKEKSKTGKPLDLQITAPIRQFQGPPMKLECAVYESNARVLAAPPPPSQPINRGNWQTGSTTSSASNRSSTRSNMSFSSGAEGDNEPLCFESTSSAPPALVLSEDEEEISEDHTRPSPQVEVRGQAVSAPSVMAPFKSEREQQEAFTWNKPMEEFRCSSATTALSSSDPGTESACSFTRPPSRVLSAYPILVTPESEEDTFCIRNETVLQKEKIKKCSSAPDITRTMAQFKTLQKEELVVEVLKPAVLGTCEMFLPSGTSTPLPQPLKYNCVDSGKVQKKKLFVYGGEYCRMALRYFERTWTLQRQRRANELQEVKSLTAGEPLYHEAVQGDGDRHLWKNMPTTLQSTRSVLERILDSNSTRKIVAEKPDFSLVHGFRSQAFCERGWEDYFRRMKNFTFYDIFFDFIALNVIADTENVPTAVKQPLQNRWISVSMKKTTVMFYTWSRIKTKRAYMVEPKGFFYHLYEVYDYTHPEIMWAAFGPESKTKDFFFILKGQIIYFMKDMFSFKSHQFDTPDLLAKEIFENLEHRVRLLSFYLDEERKT</sequence>
<protein>
    <submittedName>
        <fullName evidence="4">Phosphoinositide 3-kinase adapter protein 1</fullName>
    </submittedName>
</protein>
<dbReference type="InterPro" id="IPR035897">
    <property type="entry name" value="Toll_tir_struct_dom_sf"/>
</dbReference>
<proteinExistence type="predicted"/>
<organism evidence="4 5">
    <name type="scientific">Acipenser ruthenus</name>
    <name type="common">Sterlet sturgeon</name>
    <dbReference type="NCBI Taxonomy" id="7906"/>
    <lineage>
        <taxon>Eukaryota</taxon>
        <taxon>Metazoa</taxon>
        <taxon>Chordata</taxon>
        <taxon>Craniata</taxon>
        <taxon>Vertebrata</taxon>
        <taxon>Euteleostomi</taxon>
        <taxon>Actinopterygii</taxon>
        <taxon>Chondrostei</taxon>
        <taxon>Acipenseriformes</taxon>
        <taxon>Acipenseridae</taxon>
        <taxon>Acipenser</taxon>
    </lineage>
</organism>
<dbReference type="GO" id="GO:0008053">
    <property type="term" value="P:mitochondrial fusion"/>
    <property type="evidence" value="ECO:0007669"/>
    <property type="project" value="InterPro"/>
</dbReference>